<gene>
    <name evidence="2" type="ORF">QVD17_09895</name>
</gene>
<sequence length="540" mass="62468">MNPSNRSRAKSKGKQVESSQPNKRSKKQSSSGLRDEDMIPADQGRDKLPNFTRSTKLSEHDPEIRKQLYFEKLKKGVKHKDNIFLCERAIDIEDYETIGLVEKFRRLGWEAALTFRDEGHGDNIPTKAILEWMSTLEKEEGDNPPVTTKLRGWVGKKEMIMSFDTIRTIVNFDSKESNLYEYPDEESICKPAYQNEVDHAILDALFRKNKKGNFITSDLHIMPKLLNPIALCNVIPKLGDKGYIRQTDVRIMYELAAGNRMLSLRHLVLMNVWASHESADKKMIPHCRLITALMREQGVLQKNTVYLKKAHKYFIMSKFKEVYWKYRKTETHLMLRDKRTKEMLTGLLPNAQPLEPGQEMEALSSDSVASDSDDENEDVGSGHEQLSLPIHRSLELPAIEERIREMRPPGYENWSPMDQYRQDVSARESIFACDRHEELMRKQQEILDNNNLYARNQQYQFQSFLNQRYMEGRTGSTYRVTQPSSWVPLPPTIPQEQSSSGSSDPFNFQKLQELMTGWFGPQLPPQANIHDSDMDTGGTR</sequence>
<reference evidence="2" key="1">
    <citation type="journal article" date="2023" name="bioRxiv">
        <title>Improved chromosome-level genome assembly for marigold (Tagetes erecta).</title>
        <authorList>
            <person name="Jiang F."/>
            <person name="Yuan L."/>
            <person name="Wang S."/>
            <person name="Wang H."/>
            <person name="Xu D."/>
            <person name="Wang A."/>
            <person name="Fan W."/>
        </authorList>
    </citation>
    <scope>NUCLEOTIDE SEQUENCE</scope>
    <source>
        <strain evidence="2">WSJ</strain>
        <tissue evidence="2">Leaf</tissue>
    </source>
</reference>
<feature type="region of interest" description="Disordered" evidence="1">
    <location>
        <begin position="1"/>
        <end position="59"/>
    </location>
</feature>
<evidence type="ECO:0000256" key="1">
    <source>
        <dbReference type="SAM" id="MobiDB-lite"/>
    </source>
</evidence>
<accession>A0AAD8P5Q1</accession>
<evidence type="ECO:0000313" key="2">
    <source>
        <dbReference type="EMBL" id="KAK1432991.1"/>
    </source>
</evidence>
<dbReference type="Proteomes" id="UP001229421">
    <property type="component" value="Unassembled WGS sequence"/>
</dbReference>
<keyword evidence="3" id="KW-1185">Reference proteome</keyword>
<feature type="compositionally biased region" description="Basic and acidic residues" evidence="1">
    <location>
        <begin position="33"/>
        <end position="48"/>
    </location>
</feature>
<feature type="region of interest" description="Disordered" evidence="1">
    <location>
        <begin position="349"/>
        <end position="387"/>
    </location>
</feature>
<evidence type="ECO:0000313" key="3">
    <source>
        <dbReference type="Proteomes" id="UP001229421"/>
    </source>
</evidence>
<comment type="caution">
    <text evidence="2">The sequence shown here is derived from an EMBL/GenBank/DDBJ whole genome shotgun (WGS) entry which is preliminary data.</text>
</comment>
<organism evidence="2 3">
    <name type="scientific">Tagetes erecta</name>
    <name type="common">African marigold</name>
    <dbReference type="NCBI Taxonomy" id="13708"/>
    <lineage>
        <taxon>Eukaryota</taxon>
        <taxon>Viridiplantae</taxon>
        <taxon>Streptophyta</taxon>
        <taxon>Embryophyta</taxon>
        <taxon>Tracheophyta</taxon>
        <taxon>Spermatophyta</taxon>
        <taxon>Magnoliopsida</taxon>
        <taxon>eudicotyledons</taxon>
        <taxon>Gunneridae</taxon>
        <taxon>Pentapetalae</taxon>
        <taxon>asterids</taxon>
        <taxon>campanulids</taxon>
        <taxon>Asterales</taxon>
        <taxon>Asteraceae</taxon>
        <taxon>Asteroideae</taxon>
        <taxon>Heliantheae alliance</taxon>
        <taxon>Tageteae</taxon>
        <taxon>Tagetes</taxon>
    </lineage>
</organism>
<feature type="compositionally biased region" description="Polar residues" evidence="1">
    <location>
        <begin position="16"/>
        <end position="32"/>
    </location>
</feature>
<protein>
    <submittedName>
        <fullName evidence="2">Uncharacterized protein</fullName>
    </submittedName>
</protein>
<feature type="region of interest" description="Disordered" evidence="1">
    <location>
        <begin position="519"/>
        <end position="540"/>
    </location>
</feature>
<proteinExistence type="predicted"/>
<dbReference type="EMBL" id="JAUHHV010000002">
    <property type="protein sequence ID" value="KAK1432991.1"/>
    <property type="molecule type" value="Genomic_DNA"/>
</dbReference>
<dbReference type="AlphaFoldDB" id="A0AAD8P5Q1"/>
<name>A0AAD8P5Q1_TARER</name>